<dbReference type="RefSeq" id="WP_166986962.1">
    <property type="nucleotide sequence ID" value="NZ_CP061169.1"/>
</dbReference>
<dbReference type="InterPro" id="IPR001155">
    <property type="entry name" value="OxRdtase_FMN_N"/>
</dbReference>
<evidence type="ECO:0000313" key="11">
    <source>
        <dbReference type="EMBL" id="QPZ38271.1"/>
    </source>
</evidence>
<keyword evidence="7" id="KW-0560">Oxidoreductase</keyword>
<proteinExistence type="inferred from homology"/>
<feature type="domain" description="NADH:flavin oxidoreductase/NADH oxidase N-terminal" evidence="10">
    <location>
        <begin position="11"/>
        <end position="338"/>
    </location>
</feature>
<dbReference type="PANTHER" id="PTHR42917:SF2">
    <property type="entry name" value="2,4-DIENOYL-COA REDUCTASE [(2E)-ENOYL-COA-PRODUCING]"/>
    <property type="match status" value="1"/>
</dbReference>
<evidence type="ECO:0000256" key="2">
    <source>
        <dbReference type="ARBA" id="ARBA00001966"/>
    </source>
</evidence>
<reference evidence="11 12" key="1">
    <citation type="submission" date="2020-12" db="EMBL/GenBank/DDBJ databases">
        <title>Microbacterium sp. HY060.</title>
        <authorList>
            <person name="Zhou J."/>
        </authorList>
    </citation>
    <scope>NUCLEOTIDE SEQUENCE [LARGE SCALE GENOMIC DNA]</scope>
    <source>
        <strain evidence="11 12">HY60</strain>
    </source>
</reference>
<evidence type="ECO:0000256" key="4">
    <source>
        <dbReference type="ARBA" id="ARBA00022630"/>
    </source>
</evidence>
<dbReference type="Proteomes" id="UP000662814">
    <property type="component" value="Chromosome"/>
</dbReference>
<dbReference type="SUPFAM" id="SSF51905">
    <property type="entry name" value="FAD/NAD(P)-binding domain"/>
    <property type="match status" value="1"/>
</dbReference>
<evidence type="ECO:0000256" key="6">
    <source>
        <dbReference type="ARBA" id="ARBA00022723"/>
    </source>
</evidence>
<dbReference type="PRINTS" id="PR00368">
    <property type="entry name" value="FADPNR"/>
</dbReference>
<dbReference type="SUPFAM" id="SSF51395">
    <property type="entry name" value="FMN-linked oxidoreductases"/>
    <property type="match status" value="1"/>
</dbReference>
<dbReference type="Pfam" id="PF12831">
    <property type="entry name" value="FAD_oxidored"/>
    <property type="match status" value="1"/>
</dbReference>
<evidence type="ECO:0000256" key="3">
    <source>
        <dbReference type="ARBA" id="ARBA00011048"/>
    </source>
</evidence>
<dbReference type="Gene3D" id="3.20.20.70">
    <property type="entry name" value="Aldolase class I"/>
    <property type="match status" value="1"/>
</dbReference>
<dbReference type="InterPro" id="IPR051793">
    <property type="entry name" value="NADH:flavin_oxidoreductase"/>
</dbReference>
<evidence type="ECO:0000259" key="10">
    <source>
        <dbReference type="Pfam" id="PF00724"/>
    </source>
</evidence>
<organism evidence="11 12">
    <name type="scientific">Paramicrobacterium chengjingii</name>
    <dbReference type="NCBI Taxonomy" id="2769067"/>
    <lineage>
        <taxon>Bacteria</taxon>
        <taxon>Bacillati</taxon>
        <taxon>Actinomycetota</taxon>
        <taxon>Actinomycetes</taxon>
        <taxon>Micrococcales</taxon>
        <taxon>Microbacteriaceae</taxon>
        <taxon>Paramicrobacterium</taxon>
    </lineage>
</organism>
<dbReference type="EMBL" id="CP061169">
    <property type="protein sequence ID" value="QPZ38271.1"/>
    <property type="molecule type" value="Genomic_DNA"/>
</dbReference>
<comment type="similarity">
    <text evidence="3">In the N-terminal section; belongs to the NADH:flavin oxidoreductase/NADH oxidase family.</text>
</comment>
<evidence type="ECO:0000256" key="8">
    <source>
        <dbReference type="ARBA" id="ARBA00023004"/>
    </source>
</evidence>
<dbReference type="InterPro" id="IPR036188">
    <property type="entry name" value="FAD/NAD-bd_sf"/>
</dbReference>
<dbReference type="SUPFAM" id="SSF51971">
    <property type="entry name" value="Nucleotide-binding domain"/>
    <property type="match status" value="1"/>
</dbReference>
<keyword evidence="4" id="KW-0285">Flavoprotein</keyword>
<protein>
    <submittedName>
        <fullName evidence="11">FAD-dependent oxidoreductase</fullName>
    </submittedName>
</protein>
<keyword evidence="12" id="KW-1185">Reference proteome</keyword>
<comment type="cofactor">
    <cofactor evidence="1">
        <name>FMN</name>
        <dbReference type="ChEBI" id="CHEBI:58210"/>
    </cofactor>
</comment>
<evidence type="ECO:0000256" key="7">
    <source>
        <dbReference type="ARBA" id="ARBA00023002"/>
    </source>
</evidence>
<dbReference type="InterPro" id="IPR013785">
    <property type="entry name" value="Aldolase_TIM"/>
</dbReference>
<dbReference type="Gene3D" id="3.40.50.720">
    <property type="entry name" value="NAD(P)-binding Rossmann-like Domain"/>
    <property type="match status" value="1"/>
</dbReference>
<keyword evidence="9" id="KW-0411">Iron-sulfur</keyword>
<keyword evidence="5" id="KW-0288">FMN</keyword>
<gene>
    <name evidence="11" type="ORF">HCR76_16015</name>
</gene>
<evidence type="ECO:0000256" key="1">
    <source>
        <dbReference type="ARBA" id="ARBA00001917"/>
    </source>
</evidence>
<accession>A0ABX6YHN5</accession>
<dbReference type="PANTHER" id="PTHR42917">
    <property type="entry name" value="2,4-DIENOYL-COA REDUCTASE"/>
    <property type="match status" value="1"/>
</dbReference>
<evidence type="ECO:0000256" key="5">
    <source>
        <dbReference type="ARBA" id="ARBA00022643"/>
    </source>
</evidence>
<dbReference type="Pfam" id="PF00724">
    <property type="entry name" value="Oxidored_FMN"/>
    <property type="match status" value="1"/>
</dbReference>
<comment type="cofactor">
    <cofactor evidence="2">
        <name>[4Fe-4S] cluster</name>
        <dbReference type="ChEBI" id="CHEBI:49883"/>
    </cofactor>
</comment>
<keyword evidence="6" id="KW-0479">Metal-binding</keyword>
<keyword evidence="8" id="KW-0408">Iron</keyword>
<evidence type="ECO:0000313" key="12">
    <source>
        <dbReference type="Proteomes" id="UP000662814"/>
    </source>
</evidence>
<sequence length="679" mass="73416">MNPSSLSRVLAPMKIGDIELKNRVFVPPHTTNYAIDNAISQRNIDYLTRKARGGAGLIFTEGIRVHPSSLRRFGLGGYEPEAQRGFERLADGVHDAGARLFAQVLHTGRHDGSEWTGMWAPSAHPWASGREVPHSLRTSEIGLLTRAYTTVTKSLIDAGFDGAEIHLGHGHLLQQFLSPVTNTRTDAYGGDYANRLRFPREILEDVFNTIDAPIGLRISADEMMAGGLDVDDMLQICHDLVEEFPIAFLHVSHSAYVGEYSLSTQMADMSFGTAPFMEYPRRFKKEFAGTPILAVCRVDDLETAEEILESTSADMVGMARAHIADPDLVLKMSTGQADQIRSCISCNQACVGRLEKTLPIRCVVNPETGMEAEWASIPQPTESSNVLIVGGGPAGMEAAIAAHDRGHKVVLAESSPKLGGQVRLIEKLSARERFGLLTHELERDVRTRDIELRLGITITTADIISGHYDSVILSTGSYPPPAENSRINAWNAINDPDALAPHVVIVDDDGGWAAPSLALTLAQKGRTVDIVTTMDSAFPTITVYSRLSLYPQLEKAGIALHVLSNVPDDNSAIEETLGTRIPLSPNVDVVDVRPQIAADGLARELEALNFVLPVHVVGDAHAPRSAMEATFEGRGAGYLVGVTIGDEWNGPALRAPYVDSSGGELITDLITHDLAKAGS</sequence>
<name>A0ABX6YHN5_9MICO</name>
<evidence type="ECO:0000256" key="9">
    <source>
        <dbReference type="ARBA" id="ARBA00023014"/>
    </source>
</evidence>
<dbReference type="Gene3D" id="3.50.50.60">
    <property type="entry name" value="FAD/NAD(P)-binding domain"/>
    <property type="match status" value="1"/>
</dbReference>